<evidence type="ECO:0000256" key="5">
    <source>
        <dbReference type="ARBA" id="ARBA00022640"/>
    </source>
</evidence>
<dbReference type="GO" id="GO:0008233">
    <property type="term" value="F:peptidase activity"/>
    <property type="evidence" value="ECO:0007669"/>
    <property type="project" value="UniProtKB-KW"/>
</dbReference>
<evidence type="ECO:0000256" key="3">
    <source>
        <dbReference type="ARBA" id="ARBA00007931"/>
    </source>
</evidence>
<evidence type="ECO:0000256" key="7">
    <source>
        <dbReference type="ARBA" id="ARBA00022692"/>
    </source>
</evidence>
<evidence type="ECO:0000313" key="13">
    <source>
        <dbReference type="Proteomes" id="UP001530400"/>
    </source>
</evidence>
<keyword evidence="7" id="KW-0812">Transmembrane</keyword>
<evidence type="ECO:0000256" key="8">
    <source>
        <dbReference type="ARBA" id="ARBA00022801"/>
    </source>
</evidence>
<evidence type="ECO:0000256" key="4">
    <source>
        <dbReference type="ARBA" id="ARBA00022528"/>
    </source>
</evidence>
<evidence type="ECO:0000256" key="1">
    <source>
        <dbReference type="ARBA" id="ARBA00004141"/>
    </source>
</evidence>
<evidence type="ECO:0000256" key="6">
    <source>
        <dbReference type="ARBA" id="ARBA00022670"/>
    </source>
</evidence>
<gene>
    <name evidence="12" type="ORF">ACHAWO_003440</name>
</gene>
<dbReference type="GO" id="GO:0016020">
    <property type="term" value="C:membrane"/>
    <property type="evidence" value="ECO:0007669"/>
    <property type="project" value="UniProtKB-SubCell"/>
</dbReference>
<dbReference type="GO" id="GO:0006508">
    <property type="term" value="P:proteolysis"/>
    <property type="evidence" value="ECO:0007669"/>
    <property type="project" value="UniProtKB-KW"/>
</dbReference>
<comment type="caution">
    <text evidence="12">The sequence shown here is derived from an EMBL/GenBank/DDBJ whole genome shotgun (WGS) entry which is preliminary data.</text>
</comment>
<keyword evidence="8" id="KW-0378">Hydrolase</keyword>
<sequence>MNMDVVDQVRKAAEKGEDLGWLFDLSLPVLGGIVGTQIVHEMGHAIIALKDGIKIGPPTLIPSTLLGLSGAITPIKLPPKNLKSLFDFAIAGPLFDITT</sequence>
<comment type="similarity">
    <text evidence="3">Belongs to the peptidase M50B family.</text>
</comment>
<keyword evidence="13" id="KW-1185">Reference proteome</keyword>
<evidence type="ECO:0000256" key="9">
    <source>
        <dbReference type="ARBA" id="ARBA00022946"/>
    </source>
</evidence>
<evidence type="ECO:0008006" key="14">
    <source>
        <dbReference type="Google" id="ProtNLM"/>
    </source>
</evidence>
<evidence type="ECO:0000256" key="11">
    <source>
        <dbReference type="ARBA" id="ARBA00023136"/>
    </source>
</evidence>
<evidence type="ECO:0000313" key="12">
    <source>
        <dbReference type="EMBL" id="KAL3792947.1"/>
    </source>
</evidence>
<comment type="subcellular location">
    <subcellularLocation>
        <location evidence="1">Membrane</location>
        <topology evidence="1">Multi-pass membrane protein</topology>
    </subcellularLocation>
    <subcellularLocation>
        <location evidence="2">Plastid</location>
        <location evidence="2">Chloroplast</location>
    </subcellularLocation>
</comment>
<dbReference type="PANTHER" id="PTHR31412">
    <property type="entry name" value="ZINC METALLOPROTEASE EGY1"/>
    <property type="match status" value="1"/>
</dbReference>
<name>A0ABD3PYK9_9STRA</name>
<keyword evidence="6" id="KW-0645">Protease</keyword>
<organism evidence="12 13">
    <name type="scientific">Cyclotella atomus</name>
    <dbReference type="NCBI Taxonomy" id="382360"/>
    <lineage>
        <taxon>Eukaryota</taxon>
        <taxon>Sar</taxon>
        <taxon>Stramenopiles</taxon>
        <taxon>Ochrophyta</taxon>
        <taxon>Bacillariophyta</taxon>
        <taxon>Coscinodiscophyceae</taxon>
        <taxon>Thalassiosirophycidae</taxon>
        <taxon>Stephanodiscales</taxon>
        <taxon>Stephanodiscaceae</taxon>
        <taxon>Cyclotella</taxon>
    </lineage>
</organism>
<proteinExistence type="inferred from homology"/>
<dbReference type="PANTHER" id="PTHR31412:SF0">
    <property type="entry name" value="ZINC METALLOPROTEASE EGY1, CHLOROPLASTIC-RELATED"/>
    <property type="match status" value="1"/>
</dbReference>
<dbReference type="EMBL" id="JALLPJ020000415">
    <property type="protein sequence ID" value="KAL3792947.1"/>
    <property type="molecule type" value="Genomic_DNA"/>
</dbReference>
<reference evidence="12 13" key="1">
    <citation type="submission" date="2024-10" db="EMBL/GenBank/DDBJ databases">
        <title>Updated reference genomes for cyclostephanoid diatoms.</title>
        <authorList>
            <person name="Roberts W.R."/>
            <person name="Alverson A.J."/>
        </authorList>
    </citation>
    <scope>NUCLEOTIDE SEQUENCE [LARGE SCALE GENOMIC DNA]</scope>
    <source>
        <strain evidence="12 13">AJA010-31</strain>
    </source>
</reference>
<keyword evidence="10" id="KW-1133">Transmembrane helix</keyword>
<dbReference type="Proteomes" id="UP001530400">
    <property type="component" value="Unassembled WGS sequence"/>
</dbReference>
<keyword evidence="4" id="KW-0150">Chloroplast</keyword>
<keyword evidence="5" id="KW-0934">Plastid</keyword>
<keyword evidence="11" id="KW-0472">Membrane</keyword>
<evidence type="ECO:0000256" key="2">
    <source>
        <dbReference type="ARBA" id="ARBA00004229"/>
    </source>
</evidence>
<dbReference type="InterPro" id="IPR044838">
    <property type="entry name" value="EGY1-like"/>
</dbReference>
<dbReference type="AlphaFoldDB" id="A0ABD3PYK9"/>
<dbReference type="GO" id="GO:0009507">
    <property type="term" value="C:chloroplast"/>
    <property type="evidence" value="ECO:0007669"/>
    <property type="project" value="UniProtKB-SubCell"/>
</dbReference>
<accession>A0ABD3PYK9</accession>
<evidence type="ECO:0000256" key="10">
    <source>
        <dbReference type="ARBA" id="ARBA00022989"/>
    </source>
</evidence>
<protein>
    <recommendedName>
        <fullName evidence="14">Peptidase M50 domain-containing protein</fullName>
    </recommendedName>
</protein>
<keyword evidence="9" id="KW-0809">Transit peptide</keyword>